<dbReference type="AlphaFoldDB" id="A0A6J6BGM6"/>
<name>A0A6J6BGM6_9ZZZZ</name>
<dbReference type="EMBL" id="CAEZSP010000006">
    <property type="protein sequence ID" value="CAB4537573.1"/>
    <property type="molecule type" value="Genomic_DNA"/>
</dbReference>
<proteinExistence type="predicted"/>
<dbReference type="Gene3D" id="3.40.50.2000">
    <property type="entry name" value="Glycogen Phosphorylase B"/>
    <property type="match status" value="1"/>
</dbReference>
<protein>
    <submittedName>
        <fullName evidence="1">Unannotated protein</fullName>
    </submittedName>
</protein>
<organism evidence="1">
    <name type="scientific">freshwater metagenome</name>
    <dbReference type="NCBI Taxonomy" id="449393"/>
    <lineage>
        <taxon>unclassified sequences</taxon>
        <taxon>metagenomes</taxon>
        <taxon>ecological metagenomes</taxon>
    </lineage>
</organism>
<reference evidence="1" key="1">
    <citation type="submission" date="2020-05" db="EMBL/GenBank/DDBJ databases">
        <authorList>
            <person name="Chiriac C."/>
            <person name="Salcher M."/>
            <person name="Ghai R."/>
            <person name="Kavagutti S V."/>
        </authorList>
    </citation>
    <scope>NUCLEOTIDE SEQUENCE</scope>
</reference>
<gene>
    <name evidence="1" type="ORF">UFOPK1440_00253</name>
</gene>
<dbReference type="SUPFAM" id="SSF53756">
    <property type="entry name" value="UDP-Glycosyltransferase/glycogen phosphorylase"/>
    <property type="match status" value="1"/>
</dbReference>
<sequence length="464" mass="51319">MFYEKFQRVAKATIILATSNGIGMGHLARATAVALEMKELANPIIVSVAGGIAELPAATGIRCEYIPGKNRGWIKRNLWDSYLQARLLAVAEETGATVISFDGVVPYPGFIATKIANPNLQLIWVRRGLWQKNALRFALPFQSRLVDKVIEPGDIARGIDKGPTSRRKDAHLTSPVSLFNPDRAKSRSEARSILGLDPAKPAVLVQLGTGDGDMNEKMRAALTGLLGWRDLQVVLTKNPVDEIGNSLVPEGLTVKVVRYFPLADLLFAFDGAIAATGYNSVHELLPAAIPTVFVSNIRGTDNQDARARWCHENGYALRANHADLADITHAVSQLQDDAIRERLHSKCAALGDTSGGLEIAQILIDIAKNSNKRSEPLVRRFSRKIAVISLRQATYLYRKIRPQKISHDVSKEEILYSSEIDVEFLRSAIKGNRHFEQLVTDSSKNYLEVRRKIANRFHSKSFPE</sequence>
<accession>A0A6J6BGM6</accession>
<evidence type="ECO:0000313" key="1">
    <source>
        <dbReference type="EMBL" id="CAB4537573.1"/>
    </source>
</evidence>